<dbReference type="GO" id="GO:0005634">
    <property type="term" value="C:nucleus"/>
    <property type="evidence" value="ECO:0007669"/>
    <property type="project" value="UniProtKB-SubCell"/>
</dbReference>
<keyword evidence="3" id="KW-0539">Nucleus</keyword>
<evidence type="ECO:0000256" key="1">
    <source>
        <dbReference type="ARBA" id="ARBA00004123"/>
    </source>
</evidence>
<comment type="subcellular location">
    <subcellularLocation>
        <location evidence="1">Nucleus</location>
    </subcellularLocation>
</comment>
<evidence type="ECO:0000313" key="5">
    <source>
        <dbReference type="Proteomes" id="UP000077315"/>
    </source>
</evidence>
<evidence type="ECO:0000256" key="3">
    <source>
        <dbReference type="ARBA" id="ARBA00023242"/>
    </source>
</evidence>
<dbReference type="STRING" id="763407.A0A162XV47"/>
<dbReference type="AlphaFoldDB" id="A0A162XV47"/>
<dbReference type="RefSeq" id="XP_018294655.1">
    <property type="nucleotide sequence ID" value="XM_018435168.1"/>
</dbReference>
<dbReference type="Proteomes" id="UP000077315">
    <property type="component" value="Unassembled WGS sequence"/>
</dbReference>
<dbReference type="GO" id="GO:0006325">
    <property type="term" value="P:chromatin organization"/>
    <property type="evidence" value="ECO:0007669"/>
    <property type="project" value="InterPro"/>
</dbReference>
<protein>
    <submittedName>
        <fullName evidence="4">Uncharacterized protein</fullName>
    </submittedName>
</protein>
<dbReference type="PANTHER" id="PTHR15502:SF7">
    <property type="entry name" value="CALCINEURIN-BINDING PROTEIN CABIN-1"/>
    <property type="match status" value="1"/>
</dbReference>
<dbReference type="GO" id="GO:0031491">
    <property type="term" value="F:nucleosome binding"/>
    <property type="evidence" value="ECO:0007669"/>
    <property type="project" value="TreeGrafter"/>
</dbReference>
<dbReference type="SUPFAM" id="SSF48452">
    <property type="entry name" value="TPR-like"/>
    <property type="match status" value="1"/>
</dbReference>
<dbReference type="OrthoDB" id="77564at2759"/>
<proteinExistence type="inferred from homology"/>
<evidence type="ECO:0000256" key="2">
    <source>
        <dbReference type="ARBA" id="ARBA00007335"/>
    </source>
</evidence>
<dbReference type="GeneID" id="28996074"/>
<name>A0A162XV47_PHYB8</name>
<keyword evidence="5" id="KW-1185">Reference proteome</keyword>
<dbReference type="InterPro" id="IPR011990">
    <property type="entry name" value="TPR-like_helical_dom_sf"/>
</dbReference>
<reference evidence="5" key="1">
    <citation type="submission" date="2015-06" db="EMBL/GenBank/DDBJ databases">
        <title>Expansion of signal transduction pathways in fungi by whole-genome duplication.</title>
        <authorList>
            <consortium name="DOE Joint Genome Institute"/>
            <person name="Corrochano L.M."/>
            <person name="Kuo A."/>
            <person name="Marcet-Houben M."/>
            <person name="Polaino S."/>
            <person name="Salamov A."/>
            <person name="Villalobos J.M."/>
            <person name="Alvarez M.I."/>
            <person name="Avalos J."/>
            <person name="Benito E.P."/>
            <person name="Benoit I."/>
            <person name="Burger G."/>
            <person name="Camino L.P."/>
            <person name="Canovas D."/>
            <person name="Cerda-Olmedo E."/>
            <person name="Cheng J.-F."/>
            <person name="Dominguez A."/>
            <person name="Elias M."/>
            <person name="Eslava A.P."/>
            <person name="Glaser F."/>
            <person name="Grimwood J."/>
            <person name="Gutierrez G."/>
            <person name="Heitman J."/>
            <person name="Henrissat B."/>
            <person name="Iturriaga E.A."/>
            <person name="Lang B.F."/>
            <person name="Lavin J.L."/>
            <person name="Lee S."/>
            <person name="Li W."/>
            <person name="Lindquist E."/>
            <person name="Lopez-Garcia S."/>
            <person name="Luque E.M."/>
            <person name="Marcos A.T."/>
            <person name="Martin J."/>
            <person name="McCluskey K."/>
            <person name="Medina H.R."/>
            <person name="Miralles-Duran A."/>
            <person name="Miyazaki A."/>
            <person name="Munoz-Torres E."/>
            <person name="Oguiza J.A."/>
            <person name="Ohm R."/>
            <person name="Olmedo M."/>
            <person name="Orejas M."/>
            <person name="Ortiz-Castellanos L."/>
            <person name="Pisabarro A.G."/>
            <person name="Rodriguez-Romero J."/>
            <person name="Ruiz-Herrera J."/>
            <person name="Ruiz-Vazquez R."/>
            <person name="Sanz C."/>
            <person name="Schackwitz W."/>
            <person name="Schmutz J."/>
            <person name="Shahriari M."/>
            <person name="Shelest E."/>
            <person name="Silva-Franco F."/>
            <person name="Soanes D."/>
            <person name="Syed K."/>
            <person name="Tagua V.G."/>
            <person name="Talbot N.J."/>
            <person name="Thon M."/>
            <person name="De vries R.P."/>
            <person name="Wiebenga A."/>
            <person name="Yadav J.S."/>
            <person name="Braun E.L."/>
            <person name="Baker S."/>
            <person name="Garre V."/>
            <person name="Horwitz B."/>
            <person name="Torres-Martinez S."/>
            <person name="Idnurm A."/>
            <person name="Herrera-Estrella A."/>
            <person name="Gabaldon T."/>
            <person name="Grigoriev I.V."/>
        </authorList>
    </citation>
    <scope>NUCLEOTIDE SEQUENCE [LARGE SCALE GENOMIC DNA]</scope>
    <source>
        <strain evidence="5">NRRL 1555(-)</strain>
    </source>
</reference>
<dbReference type="PANTHER" id="PTHR15502">
    <property type="entry name" value="CALCINEURIN-BINDING PROTEIN CABIN 1-RELATED"/>
    <property type="match status" value="1"/>
</dbReference>
<dbReference type="InParanoid" id="A0A162XV47"/>
<organism evidence="4 5">
    <name type="scientific">Phycomyces blakesleeanus (strain ATCC 8743b / DSM 1359 / FGSC 10004 / NBRC 33097 / NRRL 1555)</name>
    <dbReference type="NCBI Taxonomy" id="763407"/>
    <lineage>
        <taxon>Eukaryota</taxon>
        <taxon>Fungi</taxon>
        <taxon>Fungi incertae sedis</taxon>
        <taxon>Mucoromycota</taxon>
        <taxon>Mucoromycotina</taxon>
        <taxon>Mucoromycetes</taxon>
        <taxon>Mucorales</taxon>
        <taxon>Phycomycetaceae</taxon>
        <taxon>Phycomyces</taxon>
    </lineage>
</organism>
<comment type="similarity">
    <text evidence="2">Belongs to the HIR3 family.</text>
</comment>
<accession>A0A162XV47</accession>
<sequence length="272" mass="31555">MLRWTVLNQSDAVESRNEAELKVEKLVRTYNRALLLHQTKQHDEAKQLYQEILTNDMKSLESLKDEFQTETSRELLRNNLPYLTYKNYAEILKEEYNVSNPKESSIGKKAIKLYLKALGTDPTDPTVWCKVGDLSLQLDCKKVALKAYQRGLSATLGFPKTIEFSVIDDVKPFVFDNTNKVFLEKIQFSFISPNMWRCLDGICTVWDSLGAAFKIGNIFECTFYIDSILPKYPHWPVGKKLRKEIDKERDMDIFINQGDNYGDDSEDEVTMY</sequence>
<dbReference type="VEuPathDB" id="FungiDB:PHYBLDRAFT_165141"/>
<dbReference type="InterPro" id="IPR033053">
    <property type="entry name" value="Hir3/CABIN1"/>
</dbReference>
<dbReference type="EMBL" id="KV440975">
    <property type="protein sequence ID" value="OAD76615.1"/>
    <property type="molecule type" value="Genomic_DNA"/>
</dbReference>
<evidence type="ECO:0000313" key="4">
    <source>
        <dbReference type="EMBL" id="OAD76615.1"/>
    </source>
</evidence>
<dbReference type="Gene3D" id="1.25.40.10">
    <property type="entry name" value="Tetratricopeptide repeat domain"/>
    <property type="match status" value="1"/>
</dbReference>
<gene>
    <name evidence="4" type="ORF">PHYBLDRAFT_165141</name>
</gene>